<dbReference type="InParanoid" id="A0A1B6PFV8"/>
<dbReference type="Proteomes" id="UP000000768">
    <property type="component" value="Chromosome 7"/>
</dbReference>
<evidence type="ECO:0000256" key="1">
    <source>
        <dbReference type="SAM" id="MobiDB-lite"/>
    </source>
</evidence>
<gene>
    <name evidence="2" type="ORF">SORBI_3007G060400</name>
</gene>
<feature type="compositionally biased region" description="Polar residues" evidence="1">
    <location>
        <begin position="134"/>
        <end position="143"/>
    </location>
</feature>
<keyword evidence="3" id="KW-1185">Reference proteome</keyword>
<protein>
    <submittedName>
        <fullName evidence="2">Uncharacterized protein</fullName>
    </submittedName>
</protein>
<name>A0A1B6PFV8_SORBI</name>
<proteinExistence type="predicted"/>
<organism evidence="2 3">
    <name type="scientific">Sorghum bicolor</name>
    <name type="common">Sorghum</name>
    <name type="synonym">Sorghum vulgare</name>
    <dbReference type="NCBI Taxonomy" id="4558"/>
    <lineage>
        <taxon>Eukaryota</taxon>
        <taxon>Viridiplantae</taxon>
        <taxon>Streptophyta</taxon>
        <taxon>Embryophyta</taxon>
        <taxon>Tracheophyta</taxon>
        <taxon>Spermatophyta</taxon>
        <taxon>Magnoliopsida</taxon>
        <taxon>Liliopsida</taxon>
        <taxon>Poales</taxon>
        <taxon>Poaceae</taxon>
        <taxon>PACMAD clade</taxon>
        <taxon>Panicoideae</taxon>
        <taxon>Andropogonodae</taxon>
        <taxon>Andropogoneae</taxon>
        <taxon>Sorghinae</taxon>
        <taxon>Sorghum</taxon>
    </lineage>
</organism>
<evidence type="ECO:0000313" key="3">
    <source>
        <dbReference type="Proteomes" id="UP000000768"/>
    </source>
</evidence>
<accession>A0A1B6PFV8</accession>
<feature type="compositionally biased region" description="Acidic residues" evidence="1">
    <location>
        <begin position="116"/>
        <end position="131"/>
    </location>
</feature>
<dbReference type="Gramene" id="KXG24571">
    <property type="protein sequence ID" value="KXG24571"/>
    <property type="gene ID" value="SORBI_3007G060400"/>
</dbReference>
<feature type="region of interest" description="Disordered" evidence="1">
    <location>
        <begin position="115"/>
        <end position="151"/>
    </location>
</feature>
<sequence>MSTKMIRVSFSDKHESEIPLADLVAVCGVGSHYAIRLPVASKVTFDHFQTFVNKHKPPARDPGWDDYIMDWEDKFIEQFKDKNQLNDLAAVAALTEQYTLEKLCEIKLSEFMVSSEGEEDDHGGDDDDDYDYNTVITRKSPSPDTLPKDEDEFWENYCREDDELYGEDWKSPSPDTLPNDEDEYWENKCREDDDLYGEDRESPSP</sequence>
<dbReference type="AlphaFoldDB" id="A0A1B6PFV8"/>
<evidence type="ECO:0000313" key="2">
    <source>
        <dbReference type="EMBL" id="KXG24571.1"/>
    </source>
</evidence>
<dbReference type="EMBL" id="CM000766">
    <property type="protein sequence ID" value="KXG24571.1"/>
    <property type="molecule type" value="Genomic_DNA"/>
</dbReference>
<feature type="region of interest" description="Disordered" evidence="1">
    <location>
        <begin position="164"/>
        <end position="205"/>
    </location>
</feature>
<feature type="compositionally biased region" description="Basic and acidic residues" evidence="1">
    <location>
        <begin position="185"/>
        <end position="205"/>
    </location>
</feature>
<reference evidence="2 3" key="1">
    <citation type="journal article" date="2009" name="Nature">
        <title>The Sorghum bicolor genome and the diversification of grasses.</title>
        <authorList>
            <person name="Paterson A.H."/>
            <person name="Bowers J.E."/>
            <person name="Bruggmann R."/>
            <person name="Dubchak I."/>
            <person name="Grimwood J."/>
            <person name="Gundlach H."/>
            <person name="Haberer G."/>
            <person name="Hellsten U."/>
            <person name="Mitros T."/>
            <person name="Poliakov A."/>
            <person name="Schmutz J."/>
            <person name="Spannagl M."/>
            <person name="Tang H."/>
            <person name="Wang X."/>
            <person name="Wicker T."/>
            <person name="Bharti A.K."/>
            <person name="Chapman J."/>
            <person name="Feltus F.A."/>
            <person name="Gowik U."/>
            <person name="Grigoriev I.V."/>
            <person name="Lyons E."/>
            <person name="Maher C.A."/>
            <person name="Martis M."/>
            <person name="Narechania A."/>
            <person name="Otillar R.P."/>
            <person name="Penning B.W."/>
            <person name="Salamov A.A."/>
            <person name="Wang Y."/>
            <person name="Zhang L."/>
            <person name="Carpita N.C."/>
            <person name="Freeling M."/>
            <person name="Gingle A.R."/>
            <person name="Hash C.T."/>
            <person name="Keller B."/>
            <person name="Klein P."/>
            <person name="Kresovich S."/>
            <person name="McCann M.C."/>
            <person name="Ming R."/>
            <person name="Peterson D.G."/>
            <person name="Mehboob-ur-Rahman"/>
            <person name="Ware D."/>
            <person name="Westhoff P."/>
            <person name="Mayer K.F."/>
            <person name="Messing J."/>
            <person name="Rokhsar D.S."/>
        </authorList>
    </citation>
    <scope>NUCLEOTIDE SEQUENCE [LARGE SCALE GENOMIC DNA]</scope>
    <source>
        <strain evidence="3">cv. BTx623</strain>
    </source>
</reference>
<reference evidence="3" key="2">
    <citation type="journal article" date="2018" name="Plant J.">
        <title>The Sorghum bicolor reference genome: improved assembly, gene annotations, a transcriptome atlas, and signatures of genome organization.</title>
        <authorList>
            <person name="McCormick R.F."/>
            <person name="Truong S.K."/>
            <person name="Sreedasyam A."/>
            <person name="Jenkins J."/>
            <person name="Shu S."/>
            <person name="Sims D."/>
            <person name="Kennedy M."/>
            <person name="Amirebrahimi M."/>
            <person name="Weers B.D."/>
            <person name="McKinley B."/>
            <person name="Mattison A."/>
            <person name="Morishige D.T."/>
            <person name="Grimwood J."/>
            <person name="Schmutz J."/>
            <person name="Mullet J.E."/>
        </authorList>
    </citation>
    <scope>NUCLEOTIDE SEQUENCE [LARGE SCALE GENOMIC DNA]</scope>
    <source>
        <strain evidence="3">cv. BTx623</strain>
    </source>
</reference>